<sequence>MRIAVTGAGGQLGKALQRVLSDAHEIIPLNHADLDLERSDCVQALVATDAQCVIHPAAYTHVDGCARDPDRAYRVNALGTRYVALACQALDAPLVYVSTNEVFDGTATSPYLEYDRPAPINPYGFSKWAGEQVVRELLRRFYIVRVAWLFGGERNFVRTVLRLAHERNEIAMVADEIGSPTYAPDAAAAIARLIETPYYGTYHLVNEGSCSRYEFAAATLRLAERTDVTLRPISLAEYQRASRVPPYTPLRNVAAADLGIRLRPWEEALTEYVGGLKNGG</sequence>
<reference evidence="4 5" key="1">
    <citation type="submission" date="2007-08" db="EMBL/GenBank/DDBJ databases">
        <title>Complete sequence of Roseiflexus castenholzii DSM 13941.</title>
        <authorList>
            <consortium name="US DOE Joint Genome Institute"/>
            <person name="Copeland A."/>
            <person name="Lucas S."/>
            <person name="Lapidus A."/>
            <person name="Barry K."/>
            <person name="Glavina del Rio T."/>
            <person name="Dalin E."/>
            <person name="Tice H."/>
            <person name="Pitluck S."/>
            <person name="Thompson L.S."/>
            <person name="Brettin T."/>
            <person name="Bruce D."/>
            <person name="Detter J.C."/>
            <person name="Han C."/>
            <person name="Tapia R."/>
            <person name="Schmutz J."/>
            <person name="Larimer F."/>
            <person name="Land M."/>
            <person name="Hauser L."/>
            <person name="Kyrpides N."/>
            <person name="Mikhailova N."/>
            <person name="Bryant D.A."/>
            <person name="Hanada S."/>
            <person name="Tsukatani Y."/>
            <person name="Richardson P."/>
        </authorList>
    </citation>
    <scope>NUCLEOTIDE SEQUENCE [LARGE SCALE GENOMIC DNA]</scope>
    <source>
        <strain evidence="5">DSM 13941 / HLO8</strain>
    </source>
</reference>
<evidence type="ECO:0000259" key="3">
    <source>
        <dbReference type="Pfam" id="PF04321"/>
    </source>
</evidence>
<comment type="pathway">
    <text evidence="2">Carbohydrate biosynthesis; dTDP-L-rhamnose biosynthesis.</text>
</comment>
<organism evidence="4 5">
    <name type="scientific">Roseiflexus castenholzii (strain DSM 13941 / HLO8)</name>
    <dbReference type="NCBI Taxonomy" id="383372"/>
    <lineage>
        <taxon>Bacteria</taxon>
        <taxon>Bacillati</taxon>
        <taxon>Chloroflexota</taxon>
        <taxon>Chloroflexia</taxon>
        <taxon>Chloroflexales</taxon>
        <taxon>Roseiflexineae</taxon>
        <taxon>Roseiflexaceae</taxon>
        <taxon>Roseiflexus</taxon>
    </lineage>
</organism>
<dbReference type="PANTHER" id="PTHR10491">
    <property type="entry name" value="DTDP-4-DEHYDRORHAMNOSE REDUCTASE"/>
    <property type="match status" value="1"/>
</dbReference>
<dbReference type="InterPro" id="IPR005913">
    <property type="entry name" value="dTDP_dehydrorham_reduct"/>
</dbReference>
<dbReference type="EMBL" id="CP000804">
    <property type="protein sequence ID" value="ABU57791.1"/>
    <property type="molecule type" value="Genomic_DNA"/>
</dbReference>
<dbReference type="Pfam" id="PF04321">
    <property type="entry name" value="RmlD_sub_bind"/>
    <property type="match status" value="1"/>
</dbReference>
<dbReference type="PANTHER" id="PTHR10491:SF4">
    <property type="entry name" value="METHIONINE ADENOSYLTRANSFERASE 2 SUBUNIT BETA"/>
    <property type="match status" value="1"/>
</dbReference>
<dbReference type="Gene3D" id="3.90.25.10">
    <property type="entry name" value="UDP-galactose 4-epimerase, domain 1"/>
    <property type="match status" value="1"/>
</dbReference>
<evidence type="ECO:0000256" key="2">
    <source>
        <dbReference type="RuleBase" id="RU364082"/>
    </source>
</evidence>
<dbReference type="NCBIfam" id="TIGR01214">
    <property type="entry name" value="rmlD"/>
    <property type="match status" value="1"/>
</dbReference>
<dbReference type="SUPFAM" id="SSF51735">
    <property type="entry name" value="NAD(P)-binding Rossmann-fold domains"/>
    <property type="match status" value="1"/>
</dbReference>
<dbReference type="GO" id="GO:0008831">
    <property type="term" value="F:dTDP-4-dehydrorhamnose reductase activity"/>
    <property type="evidence" value="ECO:0007669"/>
    <property type="project" value="UniProtKB-EC"/>
</dbReference>
<feature type="domain" description="RmlD-like substrate binding" evidence="3">
    <location>
        <begin position="1"/>
        <end position="273"/>
    </location>
</feature>
<dbReference type="Proteomes" id="UP000000263">
    <property type="component" value="Chromosome"/>
</dbReference>
<dbReference type="RefSeq" id="WP_012120218.1">
    <property type="nucleotide sequence ID" value="NC_009767.1"/>
</dbReference>
<dbReference type="HOGENOM" id="CLU_045518_1_2_0"/>
<accession>A7NJX1</accession>
<dbReference type="OrthoDB" id="9803892at2"/>
<dbReference type="GO" id="GO:0005829">
    <property type="term" value="C:cytosol"/>
    <property type="evidence" value="ECO:0007669"/>
    <property type="project" value="TreeGrafter"/>
</dbReference>
<evidence type="ECO:0000313" key="4">
    <source>
        <dbReference type="EMBL" id="ABU57791.1"/>
    </source>
</evidence>
<dbReference type="eggNOG" id="COG1091">
    <property type="taxonomic scope" value="Bacteria"/>
</dbReference>
<keyword evidence="5" id="KW-1185">Reference proteome</keyword>
<protein>
    <recommendedName>
        <fullName evidence="2">dTDP-4-dehydrorhamnose reductase</fullName>
        <ecNumber evidence="2">1.1.1.133</ecNumber>
    </recommendedName>
</protein>
<dbReference type="CDD" id="cd05254">
    <property type="entry name" value="dTDP_HR_like_SDR_e"/>
    <property type="match status" value="1"/>
</dbReference>
<dbReference type="InterPro" id="IPR036291">
    <property type="entry name" value="NAD(P)-bd_dom_sf"/>
</dbReference>
<dbReference type="AlphaFoldDB" id="A7NJX1"/>
<comment type="function">
    <text evidence="2">Catalyzes the reduction of dTDP-6-deoxy-L-lyxo-4-hexulose to yield dTDP-L-rhamnose.</text>
</comment>
<dbReference type="UniPathway" id="UPA00124"/>
<evidence type="ECO:0000256" key="1">
    <source>
        <dbReference type="ARBA" id="ARBA00010944"/>
    </source>
</evidence>
<dbReference type="Gene3D" id="3.40.50.720">
    <property type="entry name" value="NAD(P)-binding Rossmann-like Domain"/>
    <property type="match status" value="1"/>
</dbReference>
<dbReference type="GO" id="GO:0019305">
    <property type="term" value="P:dTDP-rhamnose biosynthetic process"/>
    <property type="evidence" value="ECO:0007669"/>
    <property type="project" value="UniProtKB-UniPathway"/>
</dbReference>
<keyword evidence="2 4" id="KW-0560">Oxidoreductase</keyword>
<dbReference type="KEGG" id="rca:Rcas_1699"/>
<proteinExistence type="inferred from homology"/>
<evidence type="ECO:0000313" key="5">
    <source>
        <dbReference type="Proteomes" id="UP000000263"/>
    </source>
</evidence>
<comment type="similarity">
    <text evidence="1 2">Belongs to the dTDP-4-dehydrorhamnose reductase family.</text>
</comment>
<name>A7NJX1_ROSCS</name>
<dbReference type="EC" id="1.1.1.133" evidence="2"/>
<dbReference type="InterPro" id="IPR029903">
    <property type="entry name" value="RmlD-like-bd"/>
</dbReference>
<gene>
    <name evidence="4" type="ordered locus">Rcas_1699</name>
</gene>
<keyword evidence="2" id="KW-0521">NADP</keyword>
<dbReference type="STRING" id="383372.Rcas_1699"/>